<organism evidence="1 2">
    <name type="scientific">Paenibacillus planticolens</name>
    <dbReference type="NCBI Taxonomy" id="2654976"/>
    <lineage>
        <taxon>Bacteria</taxon>
        <taxon>Bacillati</taxon>
        <taxon>Bacillota</taxon>
        <taxon>Bacilli</taxon>
        <taxon>Bacillales</taxon>
        <taxon>Paenibacillaceae</taxon>
        <taxon>Paenibacillus</taxon>
    </lineage>
</organism>
<gene>
    <name evidence="1" type="ORF">GC097_22200</name>
</gene>
<name>A0ABX1ZS35_9BACL</name>
<reference evidence="1 2" key="1">
    <citation type="submission" date="2019-10" db="EMBL/GenBank/DDBJ databases">
        <title>Description of Paenibacillus pedi sp. nov.</title>
        <authorList>
            <person name="Carlier A."/>
            <person name="Qi S."/>
        </authorList>
    </citation>
    <scope>NUCLEOTIDE SEQUENCE [LARGE SCALE GENOMIC DNA]</scope>
    <source>
        <strain evidence="1 2">LMG 31457</strain>
    </source>
</reference>
<keyword evidence="2" id="KW-1185">Reference proteome</keyword>
<comment type="caution">
    <text evidence="1">The sequence shown here is derived from an EMBL/GenBank/DDBJ whole genome shotgun (WGS) entry which is preliminary data.</text>
</comment>
<evidence type="ECO:0000313" key="1">
    <source>
        <dbReference type="EMBL" id="NOV02721.1"/>
    </source>
</evidence>
<dbReference type="Proteomes" id="UP000618579">
    <property type="component" value="Unassembled WGS sequence"/>
</dbReference>
<sequence length="116" mass="13932">MFLNSLQYDDPTIPLVKEFEMFVMRSVIALKKNNNKVAELVLNEKFDGPKKLLTFLRKRLKNDELYLKMLEEDTEWYVELYYIRGAEEHSEICIKNFEVFIVKEKILIRIPEIAEK</sequence>
<evidence type="ECO:0000313" key="2">
    <source>
        <dbReference type="Proteomes" id="UP000618579"/>
    </source>
</evidence>
<protein>
    <submittedName>
        <fullName evidence="1">Uncharacterized protein</fullName>
    </submittedName>
</protein>
<dbReference type="EMBL" id="WHNZ01000045">
    <property type="protein sequence ID" value="NOV02721.1"/>
    <property type="molecule type" value="Genomic_DNA"/>
</dbReference>
<accession>A0ABX1ZS35</accession>
<proteinExistence type="predicted"/>